<comment type="caution">
    <text evidence="2">The sequence shown here is derived from an EMBL/GenBank/DDBJ whole genome shotgun (WGS) entry which is preliminary data.</text>
</comment>
<gene>
    <name evidence="2" type="ORF">VHA_001923</name>
</gene>
<evidence type="ECO:0000313" key="2">
    <source>
        <dbReference type="EMBL" id="EEY72817.1"/>
    </source>
</evidence>
<accession>D0I848</accession>
<organism evidence="2 3">
    <name type="scientific">Grimontia hollisae CIP 101886</name>
    <dbReference type="NCBI Taxonomy" id="675812"/>
    <lineage>
        <taxon>Bacteria</taxon>
        <taxon>Pseudomonadati</taxon>
        <taxon>Pseudomonadota</taxon>
        <taxon>Gammaproteobacteria</taxon>
        <taxon>Vibrionales</taxon>
        <taxon>Vibrionaceae</taxon>
        <taxon>Grimontia</taxon>
    </lineage>
</organism>
<feature type="compositionally biased region" description="Pro residues" evidence="1">
    <location>
        <begin position="22"/>
        <end position="31"/>
    </location>
</feature>
<name>D0I848_GRIHO</name>
<protein>
    <submittedName>
        <fullName evidence="2">Uncharacterized protein</fullName>
    </submittedName>
</protein>
<reference evidence="2 3" key="1">
    <citation type="submission" date="2009-10" db="EMBL/GenBank/DDBJ databases">
        <authorList>
            <consortium name="Los Alamos National Laboratory (LANL)"/>
            <consortium name="National Microbial Pathogen Data Resource (NMPDR)"/>
            <person name="Saunders E.H."/>
            <person name="Munk A.C."/>
            <person name="Tapia R."/>
            <person name="Green L."/>
            <person name="Rogers Y."/>
            <person name="Detter J.C."/>
            <person name="Bruce D."/>
            <person name="Brettin T.S."/>
            <person name="Colwell R.R."/>
            <person name="Huq A."/>
            <person name="Grim C.J."/>
            <person name="Hasan N.A."/>
            <person name="Bartels D."/>
            <person name="Vonstein V."/>
        </authorList>
    </citation>
    <scope>NUCLEOTIDE SEQUENCE [LARGE SCALE GENOMIC DNA]</scope>
    <source>
        <strain evidence="2 3">CIP 101886</strain>
    </source>
</reference>
<keyword evidence="3" id="KW-1185">Reference proteome</keyword>
<dbReference type="Proteomes" id="UP000003604">
    <property type="component" value="Unassembled WGS sequence"/>
</dbReference>
<dbReference type="AlphaFoldDB" id="D0I848"/>
<sequence>MFGKGYKNAARKVKKPCLKQPAPQPLSPLLPTPLVRVRADMH</sequence>
<evidence type="ECO:0000256" key="1">
    <source>
        <dbReference type="SAM" id="MobiDB-lite"/>
    </source>
</evidence>
<evidence type="ECO:0000313" key="3">
    <source>
        <dbReference type="Proteomes" id="UP000003604"/>
    </source>
</evidence>
<dbReference type="EMBL" id="ADAQ01000011">
    <property type="protein sequence ID" value="EEY72817.1"/>
    <property type="molecule type" value="Genomic_DNA"/>
</dbReference>
<feature type="region of interest" description="Disordered" evidence="1">
    <location>
        <begin position="1"/>
        <end position="31"/>
    </location>
</feature>
<proteinExistence type="predicted"/>